<proteinExistence type="inferred from homology"/>
<dbReference type="FunFam" id="2.30.30.40:FF:000006">
    <property type="entry name" value="RIMS-binding protein 2 isoform X1"/>
    <property type="match status" value="1"/>
</dbReference>
<dbReference type="InterPro" id="IPR013783">
    <property type="entry name" value="Ig-like_fold"/>
</dbReference>
<keyword evidence="4" id="KW-0963">Cytoplasm</keyword>
<dbReference type="SUPFAM" id="SSF50044">
    <property type="entry name" value="SH3-domain"/>
    <property type="match status" value="2"/>
</dbReference>
<keyword evidence="12" id="KW-1185">Reference proteome</keyword>
<keyword evidence="5" id="KW-0677">Repeat</keyword>
<dbReference type="GO" id="GO:0030156">
    <property type="term" value="F:benzodiazepine receptor binding"/>
    <property type="evidence" value="ECO:0007669"/>
    <property type="project" value="TreeGrafter"/>
</dbReference>
<reference evidence="11" key="1">
    <citation type="submission" date="2022-12" db="EMBL/GenBank/DDBJ databases">
        <authorList>
            <person name="Alioto T."/>
            <person name="Alioto T."/>
            <person name="Gomez Garrido J."/>
        </authorList>
    </citation>
    <scope>NUCLEOTIDE SEQUENCE</scope>
</reference>
<feature type="domain" description="SH3" evidence="9">
    <location>
        <begin position="943"/>
        <end position="1010"/>
    </location>
</feature>
<feature type="domain" description="SH3" evidence="9">
    <location>
        <begin position="1694"/>
        <end position="1761"/>
    </location>
</feature>
<feature type="compositionally biased region" description="Polar residues" evidence="8">
    <location>
        <begin position="298"/>
        <end position="311"/>
    </location>
</feature>
<comment type="subcellular location">
    <subcellularLocation>
        <location evidence="1">Cytoplasm</location>
    </subcellularLocation>
</comment>
<dbReference type="CDD" id="cd00063">
    <property type="entry name" value="FN3"/>
    <property type="match status" value="2"/>
</dbReference>
<dbReference type="Pfam" id="PF07653">
    <property type="entry name" value="SH3_2"/>
    <property type="match status" value="2"/>
</dbReference>
<feature type="compositionally biased region" description="Low complexity" evidence="8">
    <location>
        <begin position="24"/>
        <end position="37"/>
    </location>
</feature>
<evidence type="ECO:0000256" key="1">
    <source>
        <dbReference type="ARBA" id="ARBA00004496"/>
    </source>
</evidence>
<dbReference type="SUPFAM" id="SSF49265">
    <property type="entry name" value="Fibronectin type III"/>
    <property type="match status" value="2"/>
</dbReference>
<dbReference type="InterPro" id="IPR057884">
    <property type="entry name" value="FN3_RIM-BP1/2/3"/>
</dbReference>
<evidence type="ECO:0000259" key="9">
    <source>
        <dbReference type="PROSITE" id="PS50002"/>
    </source>
</evidence>
<evidence type="ECO:0000256" key="3">
    <source>
        <dbReference type="ARBA" id="ARBA00022443"/>
    </source>
</evidence>
<sequence>MTKDSPSGGGGGPALSARHSPRKAASQALGGAPPAALGSGGVSSGAPPGPPPPPPPFPPPAGPPPAFHEDHRRELESLRAELEAERLRSQECRRRFALESRELREAAERERQLLADQLRSKWEQQRARELHQLREAGARQRETEIRQLLRWKEAELREAQELLQRERDAAMRQARDLQRQLAEELVSRSSRAGSGGGGSSSGLNGECRAKLQEVLGKLRWEVDGDQAARIRHLKAELELERSLFLKYILERFEGEHSPLASSHKVRPPPTTLPSHRLGKSRPRSLESLVVASCAPDSGTASKSRSLHSNLSPCEPHPHPHHALLEGGGQAGGGCAPQPEAQKAAATAASLGKEKAPLEEGAKEEGSADAPPEGKTCSSGSAGEGATPPAGLQSQQQDWLSGGGYDQLVKQNTDLLDALGALEQRCTRLKEENALLRKSSFPEMQDKVKRLKRKNMELAAIAKRLEERAKKLQESGLKVGGAPIPLALACPDTDLYKSSYARQRVKDLSEQANVLLAKDQQLEALQKECWELQAKLSSGTENACFLNICEFDRLLRESQREVLRLQRQIMLRNIRESFQLSKMASSAPSSAVIIPETSVVGACLKGLPLPKEMPETLDTLVKDVQSEAPALGNSAKNDENSTSTLGSDAEHSLQTLKRELAEKAQECKNLQCEVEAKQKRCDYLELQINATLSEKVKVAEENSQLHEKNKQMEKIQSENTEIKVKLMQATDDYNSAVQLSNGLEIKVERLEQVIKNMKETAEGWQQLESEHEKTLLVLQKKEGEIQQLHQMQTEIKREHEEAVQQLEAQVKELENQYHSQTKHFNLLTEELEQVKTSGLLESELSHATCNSQAIICPEKWEQCTGHNRHCNKSISDEDSASVGSSGFPQKPKALESQSNSSASESIQNSSKSCLNPEEDTAGETEDLETDKVSISQQLENQGPSKLSVFLARYSYDPFHGPNKNPEAELPLTAGEYVYIYGGMDEDGFYEGELMDGRRGLIPSNLVEEVSGNDLISFAPSEPNDVSYHSYRETSFPCQSASSEDKSDSLDEDMCVNLLSNRLGGELCDDQAAVLCPQNLTLIKQFARSILIGWDPPHMLDSQGKVYSYNIYVNTDLCHSVKYGSQMKAVIENLDLELRSYRISVQSVTDKGNSDKMQCTFLVGNSFHIAPALLELWSITATSAKITWLPSNSNYTHAVYLNEMEYDVTKAGVYWYTFQNLSPSTQYTVKVETLPPKEVLMFPQGDLEQKSAAIMFTTPPAGPPHAPLDVQVQPSSSAEFLIVSWLPVTIDAAGSSNGVKVTGYAIYINGQKVTEVASPTAGSISLAMSQLNMFQGSWKVSVRTVSPFGESEDSVPALIPSAHLEIPNSLMSKFFSPSHASEMTFKEFLEFEDGHISATTSMSSSVFSHMCLAGADTDFTIHFMSDYKEEAVSVPVNVSQNHMTSSALTTSHDARNKDKGDSILHTSVRKHSSEHVFPTSKYEGLASAALPVFTGDTGREISEDHPLTKTIVGKNQPDNSKIKVYTMAEHTNAKDSSFQCHIDIMGATTVSSTEFELEKGNCRGAGMRNFCLQEELGHLSEKNHIKKVKQLCKELSNLSVSDAEIKEEQVSRTKSWKTPLGDHNHISDLSDIEEEENQLYRMNVSGREDHKPQETPVSLVELAKDKIITMSPRTDQTVPNSGPQSSFVSGERVNNDPTRLFVALFDYDPITMSPNSDTAEEELSFKEGQILKVIGHQDADGFYRGYSYWIEERVMLLFGSKPY</sequence>
<evidence type="ECO:0000256" key="2">
    <source>
        <dbReference type="ARBA" id="ARBA00010749"/>
    </source>
</evidence>
<dbReference type="SMART" id="SM00060">
    <property type="entry name" value="FN3"/>
    <property type="match status" value="3"/>
</dbReference>
<dbReference type="InterPro" id="IPR040325">
    <property type="entry name" value="RIMBP1/2/3"/>
</dbReference>
<dbReference type="Pfam" id="PF25566">
    <property type="entry name" value="RIMB1_N"/>
    <property type="match status" value="1"/>
</dbReference>
<feature type="region of interest" description="Disordered" evidence="8">
    <location>
        <begin position="185"/>
        <end position="205"/>
    </location>
</feature>
<dbReference type="PANTHER" id="PTHR14234:SF20">
    <property type="entry name" value="PERIPHERAL-TYPE BENZODIAZEPINE RECEPTOR-ASSOCIATED PROTEIN 1"/>
    <property type="match status" value="1"/>
</dbReference>
<dbReference type="FunFam" id="2.60.40.10:FF:000072">
    <property type="entry name" value="RIMS-binding protein 2 isoform X1"/>
    <property type="match status" value="1"/>
</dbReference>
<protein>
    <submittedName>
        <fullName evidence="11">Peripheral-type benzodiazepine receptor-associated protein 1-like</fullName>
    </submittedName>
</protein>
<feature type="compositionally biased region" description="Low complexity" evidence="8">
    <location>
        <begin position="335"/>
        <end position="350"/>
    </location>
</feature>
<feature type="region of interest" description="Disordered" evidence="8">
    <location>
        <begin position="1"/>
        <end position="72"/>
    </location>
</feature>
<evidence type="ECO:0000256" key="7">
    <source>
        <dbReference type="SAM" id="Coils"/>
    </source>
</evidence>
<dbReference type="Gene3D" id="2.60.40.10">
    <property type="entry name" value="Immunoglobulins"/>
    <property type="match status" value="3"/>
</dbReference>
<feature type="domain" description="Fibronectin type-III" evidence="10">
    <location>
        <begin position="1168"/>
        <end position="1259"/>
    </location>
</feature>
<feature type="compositionally biased region" description="Gly residues" evidence="8">
    <location>
        <begin position="325"/>
        <end position="334"/>
    </location>
</feature>
<dbReference type="PROSITE" id="PS50853">
    <property type="entry name" value="FN3"/>
    <property type="match status" value="1"/>
</dbReference>
<keyword evidence="11" id="KW-0675">Receptor</keyword>
<dbReference type="EMBL" id="OX395143">
    <property type="protein sequence ID" value="CAI5797703.1"/>
    <property type="molecule type" value="Genomic_DNA"/>
</dbReference>
<dbReference type="InterPro" id="IPR003961">
    <property type="entry name" value="FN3_dom"/>
</dbReference>
<evidence type="ECO:0000256" key="4">
    <source>
        <dbReference type="ARBA" id="ARBA00022490"/>
    </source>
</evidence>
<feature type="region of interest" description="Disordered" evidence="8">
    <location>
        <begin position="257"/>
        <end position="283"/>
    </location>
</feature>
<feature type="region of interest" description="Disordered" evidence="8">
    <location>
        <begin position="874"/>
        <end position="928"/>
    </location>
</feature>
<dbReference type="FunFam" id="2.30.30.40:FF:000023">
    <property type="entry name" value="RIMS-binding protein 2 isoform F"/>
    <property type="match status" value="1"/>
</dbReference>
<feature type="region of interest" description="Disordered" evidence="8">
    <location>
        <begin position="296"/>
        <end position="404"/>
    </location>
</feature>
<gene>
    <name evidence="11" type="ORF">PODLI_1B018144</name>
</gene>
<comment type="similarity">
    <text evidence="2">Belongs to the RIMBP family.</text>
</comment>
<dbReference type="Proteomes" id="UP001178461">
    <property type="component" value="Chromosome 16"/>
</dbReference>
<dbReference type="PANTHER" id="PTHR14234">
    <property type="entry name" value="RIM BINDING PROTEIN-RELATED"/>
    <property type="match status" value="1"/>
</dbReference>
<keyword evidence="7" id="KW-0175">Coiled coil</keyword>
<name>A0AA35LKC7_9SAUR</name>
<dbReference type="PROSITE" id="PS50002">
    <property type="entry name" value="SH3"/>
    <property type="match status" value="2"/>
</dbReference>
<evidence type="ECO:0000256" key="8">
    <source>
        <dbReference type="SAM" id="MobiDB-lite"/>
    </source>
</evidence>
<feature type="region of interest" description="Disordered" evidence="8">
    <location>
        <begin position="628"/>
        <end position="650"/>
    </location>
</feature>
<feature type="coiled-coil region" evidence="7">
    <location>
        <begin position="149"/>
        <end position="180"/>
    </location>
</feature>
<dbReference type="SMART" id="SM00326">
    <property type="entry name" value="SH3"/>
    <property type="match status" value="2"/>
</dbReference>
<feature type="compositionally biased region" description="Basic and acidic residues" evidence="8">
    <location>
        <begin position="351"/>
        <end position="365"/>
    </location>
</feature>
<evidence type="ECO:0000313" key="12">
    <source>
        <dbReference type="Proteomes" id="UP001178461"/>
    </source>
</evidence>
<evidence type="ECO:0000256" key="6">
    <source>
        <dbReference type="PROSITE-ProRule" id="PRU00192"/>
    </source>
</evidence>
<dbReference type="InterPro" id="IPR001452">
    <property type="entry name" value="SH3_domain"/>
</dbReference>
<dbReference type="CDD" id="cd12014">
    <property type="entry name" value="SH3_RIM-BP_1"/>
    <property type="match status" value="1"/>
</dbReference>
<dbReference type="InterPro" id="IPR036116">
    <property type="entry name" value="FN3_sf"/>
</dbReference>
<evidence type="ECO:0000256" key="5">
    <source>
        <dbReference type="ARBA" id="ARBA00022737"/>
    </source>
</evidence>
<evidence type="ECO:0000259" key="10">
    <source>
        <dbReference type="PROSITE" id="PS50853"/>
    </source>
</evidence>
<dbReference type="InterPro" id="IPR057950">
    <property type="entry name" value="RIMB1/RIM3A-C-like_N"/>
</dbReference>
<dbReference type="Pfam" id="PF25523">
    <property type="entry name" value="Ig_RIMBP2"/>
    <property type="match status" value="1"/>
</dbReference>
<evidence type="ECO:0000313" key="11">
    <source>
        <dbReference type="EMBL" id="CAI5797703.1"/>
    </source>
</evidence>
<organism evidence="11 12">
    <name type="scientific">Podarcis lilfordi</name>
    <name type="common">Lilford's wall lizard</name>
    <dbReference type="NCBI Taxonomy" id="74358"/>
    <lineage>
        <taxon>Eukaryota</taxon>
        <taxon>Metazoa</taxon>
        <taxon>Chordata</taxon>
        <taxon>Craniata</taxon>
        <taxon>Vertebrata</taxon>
        <taxon>Euteleostomi</taxon>
        <taxon>Lepidosauria</taxon>
        <taxon>Squamata</taxon>
        <taxon>Bifurcata</taxon>
        <taxon>Unidentata</taxon>
        <taxon>Episquamata</taxon>
        <taxon>Laterata</taxon>
        <taxon>Lacertibaenia</taxon>
        <taxon>Lacertidae</taxon>
        <taxon>Podarcis</taxon>
    </lineage>
</organism>
<feature type="compositionally biased region" description="Acidic residues" evidence="8">
    <location>
        <begin position="915"/>
        <end position="927"/>
    </location>
</feature>
<feature type="compositionally biased region" description="Low complexity" evidence="8">
    <location>
        <begin position="893"/>
        <end position="911"/>
    </location>
</feature>
<feature type="compositionally biased region" description="Pro residues" evidence="8">
    <location>
        <begin position="47"/>
        <end position="66"/>
    </location>
</feature>
<feature type="coiled-coil region" evidence="7">
    <location>
        <begin position="507"/>
        <end position="541"/>
    </location>
</feature>
<accession>A0AA35LKC7</accession>
<keyword evidence="3 6" id="KW-0728">SH3 domain</keyword>
<dbReference type="InterPro" id="IPR036028">
    <property type="entry name" value="SH3-like_dom_sf"/>
</dbReference>
<dbReference type="Gene3D" id="2.30.30.40">
    <property type="entry name" value="SH3 Domains"/>
    <property type="match status" value="2"/>
</dbReference>
<feature type="coiled-coil region" evidence="7">
    <location>
        <begin position="404"/>
        <end position="474"/>
    </location>
</feature>